<keyword evidence="2" id="KW-0812">Transmembrane</keyword>
<feature type="compositionally biased region" description="Low complexity" evidence="1">
    <location>
        <begin position="141"/>
        <end position="153"/>
    </location>
</feature>
<dbReference type="InterPro" id="IPR052944">
    <property type="entry name" value="Sporulation_related"/>
</dbReference>
<proteinExistence type="predicted"/>
<name>F6DV02_DESRL</name>
<evidence type="ECO:0000256" key="2">
    <source>
        <dbReference type="SAM" id="Phobius"/>
    </source>
</evidence>
<gene>
    <name evidence="4" type="ordered locus">Desru_3188</name>
</gene>
<accession>F6DV02</accession>
<dbReference type="AlphaFoldDB" id="F6DV02"/>
<dbReference type="EMBL" id="CP002780">
    <property type="protein sequence ID" value="AEG61399.1"/>
    <property type="molecule type" value="Genomic_DNA"/>
</dbReference>
<evidence type="ECO:0000259" key="3">
    <source>
        <dbReference type="Pfam" id="PF14285"/>
    </source>
</evidence>
<evidence type="ECO:0000256" key="1">
    <source>
        <dbReference type="SAM" id="MobiDB-lite"/>
    </source>
</evidence>
<dbReference type="KEGG" id="dru:Desru_3188"/>
<dbReference type="eggNOG" id="COG2834">
    <property type="taxonomic scope" value="Bacteria"/>
</dbReference>
<feature type="region of interest" description="Disordered" evidence="1">
    <location>
        <begin position="140"/>
        <end position="164"/>
    </location>
</feature>
<reference evidence="4 5" key="2">
    <citation type="journal article" date="2012" name="Stand. Genomic Sci.">
        <title>Complete genome sequence of the sulfate-reducing firmicute Desulfotomaculum ruminis type strain (DL(T)).</title>
        <authorList>
            <person name="Spring S."/>
            <person name="Visser M."/>
            <person name="Lu M."/>
            <person name="Copeland A."/>
            <person name="Lapidus A."/>
            <person name="Lucas S."/>
            <person name="Cheng J.F."/>
            <person name="Han C."/>
            <person name="Tapia R."/>
            <person name="Goodwin L.A."/>
            <person name="Pitluck S."/>
            <person name="Ivanova N."/>
            <person name="Land M."/>
            <person name="Hauser L."/>
            <person name="Larimer F."/>
            <person name="Rohde M."/>
            <person name="Goker M."/>
            <person name="Detter J.C."/>
            <person name="Kyrpides N.C."/>
            <person name="Woyke T."/>
            <person name="Schaap P.J."/>
            <person name="Plugge C.M."/>
            <person name="Muyzer G."/>
            <person name="Kuever J."/>
            <person name="Pereira I.A."/>
            <person name="Parshina S.N."/>
            <person name="Bernier-Latmani R."/>
            <person name="Stams A.J."/>
            <person name="Klenk H.P."/>
        </authorList>
    </citation>
    <scope>NUCLEOTIDE SEQUENCE [LARGE SCALE GENOMIC DNA]</scope>
    <source>
        <strain evidence="5">ATCC 23193 / DSM 2154 / NCIB 8452 / DL</strain>
    </source>
</reference>
<dbReference type="InterPro" id="IPR025377">
    <property type="entry name" value="DUF4367"/>
</dbReference>
<keyword evidence="5" id="KW-1185">Reference proteome</keyword>
<sequence>MKDNHLAQRFSMDVDHILESNLPCNTGDTPLEYRELLQLASVLKETDFSSQSQAREKLRLNLASLSSGKNTGKFMKGAMMKTLFKIQRPALVLAAAAVIALFSITLIFPGKLMAMATTAGVNIIKTLGLSDHITVIQVENPSPVSSTPSQKSSPEGEESSKEGSFKAIIRKATEPVGDDVLHYSQLKEAQQATAFKVLCPGYLPSGYTFKEAQGYPGSNEYINLFFSGPGQDIILMQRLMNENTAFELATDTPVESLKINGVKGAWLEPHTLIWEKDGVGYSLYCKGFSKAEAMKVAESIK</sequence>
<protein>
    <recommendedName>
        <fullName evidence="3">DUF4367 domain-containing protein</fullName>
    </recommendedName>
</protein>
<evidence type="ECO:0000313" key="4">
    <source>
        <dbReference type="EMBL" id="AEG61399.1"/>
    </source>
</evidence>
<dbReference type="PANTHER" id="PTHR37507">
    <property type="entry name" value="SPORULATION PROTEIN YDCC"/>
    <property type="match status" value="1"/>
</dbReference>
<reference evidence="5" key="1">
    <citation type="submission" date="2011-05" db="EMBL/GenBank/DDBJ databases">
        <title>Complete sequence of Desulfotomaculum ruminis DSM 2154.</title>
        <authorList>
            <person name="Lucas S."/>
            <person name="Copeland A."/>
            <person name="Lapidus A."/>
            <person name="Cheng J.-F."/>
            <person name="Goodwin L."/>
            <person name="Pitluck S."/>
            <person name="Lu M."/>
            <person name="Detter J.C."/>
            <person name="Han C."/>
            <person name="Tapia R."/>
            <person name="Land M."/>
            <person name="Hauser L."/>
            <person name="Kyrpides N."/>
            <person name="Ivanova N."/>
            <person name="Mikhailova N."/>
            <person name="Pagani I."/>
            <person name="Stams A.J.M."/>
            <person name="Plugge C.M."/>
            <person name="Muyzer G."/>
            <person name="Kuever J."/>
            <person name="Parshina S.N."/>
            <person name="Ivanova A.E."/>
            <person name="Nazina T.N."/>
            <person name="Brambilla E."/>
            <person name="Spring S."/>
            <person name="Klenk H.-P."/>
            <person name="Woyke T."/>
        </authorList>
    </citation>
    <scope>NUCLEOTIDE SEQUENCE [LARGE SCALE GENOMIC DNA]</scope>
    <source>
        <strain evidence="5">ATCC 23193 / DSM 2154 / NCIB 8452 / DL</strain>
    </source>
</reference>
<dbReference type="HOGENOM" id="CLU_923437_0_0_9"/>
<feature type="domain" description="DUF4367" evidence="3">
    <location>
        <begin position="200"/>
        <end position="300"/>
    </location>
</feature>
<feature type="transmembrane region" description="Helical" evidence="2">
    <location>
        <begin position="90"/>
        <end position="108"/>
    </location>
</feature>
<dbReference type="Proteomes" id="UP000009234">
    <property type="component" value="Chromosome"/>
</dbReference>
<evidence type="ECO:0000313" key="5">
    <source>
        <dbReference type="Proteomes" id="UP000009234"/>
    </source>
</evidence>
<dbReference type="Pfam" id="PF14285">
    <property type="entry name" value="DUF4367"/>
    <property type="match status" value="1"/>
</dbReference>
<dbReference type="OrthoDB" id="2544256at2"/>
<dbReference type="PANTHER" id="PTHR37507:SF2">
    <property type="entry name" value="SPORULATION PROTEIN YDCC"/>
    <property type="match status" value="1"/>
</dbReference>
<dbReference type="RefSeq" id="WP_013843148.1">
    <property type="nucleotide sequence ID" value="NC_015589.1"/>
</dbReference>
<dbReference type="STRING" id="696281.Desru_3188"/>
<keyword evidence="2" id="KW-1133">Transmembrane helix</keyword>
<organism evidence="4 5">
    <name type="scientific">Desulforamulus ruminis (strain ATCC 23193 / DSM 2154 / NCIMB 8452 / DL)</name>
    <name type="common">Desulfotomaculum ruminis</name>
    <dbReference type="NCBI Taxonomy" id="696281"/>
    <lineage>
        <taxon>Bacteria</taxon>
        <taxon>Bacillati</taxon>
        <taxon>Bacillota</taxon>
        <taxon>Clostridia</taxon>
        <taxon>Eubacteriales</taxon>
        <taxon>Peptococcaceae</taxon>
        <taxon>Desulforamulus</taxon>
    </lineage>
</organism>
<keyword evidence="2" id="KW-0472">Membrane</keyword>